<organism evidence="2 3">
    <name type="scientific">Pleurodeles waltl</name>
    <name type="common">Iberian ribbed newt</name>
    <dbReference type="NCBI Taxonomy" id="8319"/>
    <lineage>
        <taxon>Eukaryota</taxon>
        <taxon>Metazoa</taxon>
        <taxon>Chordata</taxon>
        <taxon>Craniata</taxon>
        <taxon>Vertebrata</taxon>
        <taxon>Euteleostomi</taxon>
        <taxon>Amphibia</taxon>
        <taxon>Batrachia</taxon>
        <taxon>Caudata</taxon>
        <taxon>Salamandroidea</taxon>
        <taxon>Salamandridae</taxon>
        <taxon>Pleurodelinae</taxon>
        <taxon>Pleurodeles</taxon>
    </lineage>
</organism>
<comment type="caution">
    <text evidence="2">The sequence shown here is derived from an EMBL/GenBank/DDBJ whole genome shotgun (WGS) entry which is preliminary data.</text>
</comment>
<feature type="compositionally biased region" description="Basic and acidic residues" evidence="1">
    <location>
        <begin position="52"/>
        <end position="72"/>
    </location>
</feature>
<protein>
    <submittedName>
        <fullName evidence="2">Uncharacterized protein</fullName>
    </submittedName>
</protein>
<feature type="region of interest" description="Disordered" evidence="1">
    <location>
        <begin position="1"/>
        <end position="185"/>
    </location>
</feature>
<feature type="compositionally biased region" description="Gly residues" evidence="1">
    <location>
        <begin position="79"/>
        <end position="89"/>
    </location>
</feature>
<dbReference type="AlphaFoldDB" id="A0AAV7VI75"/>
<feature type="compositionally biased region" description="Low complexity" evidence="1">
    <location>
        <begin position="14"/>
        <end position="28"/>
    </location>
</feature>
<keyword evidence="3" id="KW-1185">Reference proteome</keyword>
<evidence type="ECO:0000313" key="3">
    <source>
        <dbReference type="Proteomes" id="UP001066276"/>
    </source>
</evidence>
<evidence type="ECO:0000313" key="2">
    <source>
        <dbReference type="EMBL" id="KAJ1201043.1"/>
    </source>
</evidence>
<evidence type="ECO:0000256" key="1">
    <source>
        <dbReference type="SAM" id="MobiDB-lite"/>
    </source>
</evidence>
<accession>A0AAV7VI75</accession>
<dbReference type="EMBL" id="JANPWB010000003">
    <property type="protein sequence ID" value="KAJ1201043.1"/>
    <property type="molecule type" value="Genomic_DNA"/>
</dbReference>
<proteinExistence type="predicted"/>
<sequence>MDTQRGRDQDGGVSRRVSASAAARASAAIQRPGANTSEGEPKNWGASGRFGIPKERPDGRLDARGATGREHLWAWPALGGRGGRGGRGSGRSERPHGWRQGVEPTKARLSRTARRVPVAAVGRGGTGSGGHNPKRRHMASAFRDRGRPSDAQGARVGPPASCGRGDGVPLAPRSLRCEGPPVVRG</sequence>
<feature type="compositionally biased region" description="Basic and acidic residues" evidence="1">
    <location>
        <begin position="1"/>
        <end position="10"/>
    </location>
</feature>
<reference evidence="2" key="1">
    <citation type="journal article" date="2022" name="bioRxiv">
        <title>Sequencing and chromosome-scale assembly of the giantPleurodeles waltlgenome.</title>
        <authorList>
            <person name="Brown T."/>
            <person name="Elewa A."/>
            <person name="Iarovenko S."/>
            <person name="Subramanian E."/>
            <person name="Araus A.J."/>
            <person name="Petzold A."/>
            <person name="Susuki M."/>
            <person name="Suzuki K.-i.T."/>
            <person name="Hayashi T."/>
            <person name="Toyoda A."/>
            <person name="Oliveira C."/>
            <person name="Osipova E."/>
            <person name="Leigh N.D."/>
            <person name="Simon A."/>
            <person name="Yun M.H."/>
        </authorList>
    </citation>
    <scope>NUCLEOTIDE SEQUENCE</scope>
    <source>
        <strain evidence="2">20211129_DDA</strain>
        <tissue evidence="2">Liver</tissue>
    </source>
</reference>
<name>A0AAV7VI75_PLEWA</name>
<gene>
    <name evidence="2" type="ORF">NDU88_004859</name>
</gene>
<dbReference type="Proteomes" id="UP001066276">
    <property type="component" value="Chromosome 2_1"/>
</dbReference>